<comment type="caution">
    <text evidence="9">The sequence shown here is derived from an EMBL/GenBank/DDBJ whole genome shotgun (WGS) entry which is preliminary data.</text>
</comment>
<evidence type="ECO:0000313" key="9">
    <source>
        <dbReference type="EMBL" id="KAL3782198.1"/>
    </source>
</evidence>
<evidence type="ECO:0000313" key="10">
    <source>
        <dbReference type="Proteomes" id="UP001530315"/>
    </source>
</evidence>
<dbReference type="AlphaFoldDB" id="A0ABD3P356"/>
<evidence type="ECO:0000256" key="1">
    <source>
        <dbReference type="ARBA" id="ARBA00004443"/>
    </source>
</evidence>
<dbReference type="PANTHER" id="PTHR12022:SF0">
    <property type="entry name" value="CYTOCHROME B-C1 COMPLEX SUBUNIT 7"/>
    <property type="match status" value="1"/>
</dbReference>
<keyword evidence="4" id="KW-0679">Respiratory chain</keyword>
<dbReference type="InterPro" id="IPR003197">
    <property type="entry name" value="QCR7"/>
</dbReference>
<evidence type="ECO:0000256" key="4">
    <source>
        <dbReference type="ARBA" id="ARBA00022660"/>
    </source>
</evidence>
<evidence type="ECO:0000256" key="5">
    <source>
        <dbReference type="ARBA" id="ARBA00022792"/>
    </source>
</evidence>
<dbReference type="EMBL" id="JALLAZ020001028">
    <property type="protein sequence ID" value="KAL3782198.1"/>
    <property type="molecule type" value="Genomic_DNA"/>
</dbReference>
<accession>A0ABD3P356</accession>
<name>A0ABD3P356_9STRA</name>
<evidence type="ECO:0000256" key="8">
    <source>
        <dbReference type="ARBA" id="ARBA00023136"/>
    </source>
</evidence>
<keyword evidence="5" id="KW-0999">Mitochondrion inner membrane</keyword>
<keyword evidence="10" id="KW-1185">Reference proteome</keyword>
<keyword evidence="3" id="KW-0813">Transport</keyword>
<dbReference type="Proteomes" id="UP001530315">
    <property type="component" value="Unassembled WGS sequence"/>
</dbReference>
<comment type="subcellular location">
    <subcellularLocation>
        <location evidence="1">Mitochondrion inner membrane</location>
        <topology evidence="1">Peripheral membrane protein</topology>
        <orientation evidence="1">Matrix side</orientation>
    </subcellularLocation>
</comment>
<keyword evidence="6" id="KW-0249">Electron transport</keyword>
<evidence type="ECO:0000256" key="6">
    <source>
        <dbReference type="ARBA" id="ARBA00022982"/>
    </source>
</evidence>
<protein>
    <submittedName>
        <fullName evidence="9">Uncharacterized protein</fullName>
    </submittedName>
</protein>
<dbReference type="GO" id="GO:0005743">
    <property type="term" value="C:mitochondrial inner membrane"/>
    <property type="evidence" value="ECO:0007669"/>
    <property type="project" value="UniProtKB-SubCell"/>
</dbReference>
<reference evidence="9 10" key="1">
    <citation type="submission" date="2024-10" db="EMBL/GenBank/DDBJ databases">
        <title>Updated reference genomes for cyclostephanoid diatoms.</title>
        <authorList>
            <person name="Roberts W.R."/>
            <person name="Alverson A.J."/>
        </authorList>
    </citation>
    <scope>NUCLEOTIDE SEQUENCE [LARGE SCALE GENOMIC DNA]</scope>
    <source>
        <strain evidence="9 10">AJA276-08</strain>
    </source>
</reference>
<keyword evidence="7" id="KW-0496">Mitochondrion</keyword>
<dbReference type="InterPro" id="IPR036544">
    <property type="entry name" value="QCR7_sf"/>
</dbReference>
<sequence length="326" mass="36003">MALRMIYDKAMGFAAKQYQTVLGNQLAQYVVFDPDFDANQMDTSISREIGMGVIGLTFLVAHICRFYSTMSSIDIIIQFEIPGLRYEDLLNEDEKEVKEALDLADPEVLTARTRRLKRAIDLSYKKKSLQDYAPHMELDIFKREIYPDIEKIRARDQEYAQLNAHNKVFCTLSIIGGGLLAVAFGVPVICITGGCSGAVLSLQEMGGGRGVVLVGWHFRGILPLSNTPLELLPCLLNGHTHLLPTTSQSPHLDIRPATRNDLLQTPHEIRIALHCSVGGDVDDCFCGDVGYNLKLGAGVSVLELSDGVIVEIVLDVVKKSERPPSF</sequence>
<dbReference type="PANTHER" id="PTHR12022">
    <property type="entry name" value="UBIQUINOL-CYTOCHROME C REDUCTASE COMPLEX 14 KD PROTEIN"/>
    <property type="match status" value="1"/>
</dbReference>
<comment type="similarity">
    <text evidence="2">Belongs to the UQCRB/QCR7 family.</text>
</comment>
<evidence type="ECO:0000256" key="7">
    <source>
        <dbReference type="ARBA" id="ARBA00023128"/>
    </source>
</evidence>
<proteinExistence type="inferred from homology"/>
<dbReference type="Gene3D" id="1.10.1090.10">
    <property type="entry name" value="Cytochrome b-c1 complex subunit 7"/>
    <property type="match status" value="1"/>
</dbReference>
<dbReference type="Pfam" id="PF02271">
    <property type="entry name" value="UCR_14kD"/>
    <property type="match status" value="1"/>
</dbReference>
<evidence type="ECO:0000256" key="2">
    <source>
        <dbReference type="ARBA" id="ARBA00008554"/>
    </source>
</evidence>
<gene>
    <name evidence="9" type="ORF">ACHAW5_005736</name>
</gene>
<dbReference type="SUPFAM" id="SSF81524">
    <property type="entry name" value="14 kDa protein of cytochrome bc1 complex (Ubiquinol-cytochrome c reductase)"/>
    <property type="match status" value="1"/>
</dbReference>
<evidence type="ECO:0000256" key="3">
    <source>
        <dbReference type="ARBA" id="ARBA00022448"/>
    </source>
</evidence>
<organism evidence="9 10">
    <name type="scientific">Stephanodiscus triporus</name>
    <dbReference type="NCBI Taxonomy" id="2934178"/>
    <lineage>
        <taxon>Eukaryota</taxon>
        <taxon>Sar</taxon>
        <taxon>Stramenopiles</taxon>
        <taxon>Ochrophyta</taxon>
        <taxon>Bacillariophyta</taxon>
        <taxon>Coscinodiscophyceae</taxon>
        <taxon>Thalassiosirophycidae</taxon>
        <taxon>Stephanodiscales</taxon>
        <taxon>Stephanodiscaceae</taxon>
        <taxon>Stephanodiscus</taxon>
    </lineage>
</organism>
<keyword evidence="8" id="KW-0472">Membrane</keyword>